<dbReference type="EMBL" id="CP003616">
    <property type="protein sequence ID" value="AFZ10710.1"/>
    <property type="molecule type" value="Genomic_DNA"/>
</dbReference>
<dbReference type="RefSeq" id="WP_015179682.1">
    <property type="nucleotide sequence ID" value="NC_019730.1"/>
</dbReference>
<dbReference type="Proteomes" id="UP000010478">
    <property type="component" value="Plasmid pOSC7112.02"/>
</dbReference>
<gene>
    <name evidence="2" type="ORF">Osc7112_6580</name>
</gene>
<protein>
    <submittedName>
        <fullName evidence="2">Uncharacterized protein</fullName>
    </submittedName>
</protein>
<feature type="region of interest" description="Disordered" evidence="1">
    <location>
        <begin position="174"/>
        <end position="226"/>
    </location>
</feature>
<organism evidence="2 3">
    <name type="scientific">Phormidium nigroviride PCC 7112</name>
    <dbReference type="NCBI Taxonomy" id="179408"/>
    <lineage>
        <taxon>Bacteria</taxon>
        <taxon>Bacillati</taxon>
        <taxon>Cyanobacteriota</taxon>
        <taxon>Cyanophyceae</taxon>
        <taxon>Oscillatoriophycideae</taxon>
        <taxon>Oscillatoriales</taxon>
        <taxon>Oscillatoriaceae</taxon>
        <taxon>Phormidium</taxon>
    </lineage>
</organism>
<evidence type="ECO:0000256" key="1">
    <source>
        <dbReference type="SAM" id="MobiDB-lite"/>
    </source>
</evidence>
<keyword evidence="2" id="KW-0614">Plasmid</keyword>
<accession>K9VU15</accession>
<sequence length="333" mass="37423">MSSSNTVRGSDANNFSVVPSAELPARVAQDCQLNKADAKDLSAQSSTLTDAEALELSSLEATVERSLKAFWEIGQALRQIRDRRLYRQDFSTFEDYCTNRWEMSRRWAYQLIEAATVYENVRHGAPILPANERQVRPLTALPSQEQPRAWAQAVSTAPNGKLTAFHVARVVEEHQKKISRNKSNNESSSKNQRTQTANHPSNREISASTQKNAGELGATSSQTETPCRSCWNCYHCSFEPVQDDPHSFYCQKLGKLSFIEKDGNERGSKCKLWLDRWIEPELVKKAKRAQRDTFTLTLQLPIHLQAQMQDAAKTQGLAVVDWAAQILQAAVGK</sequence>
<evidence type="ECO:0000313" key="3">
    <source>
        <dbReference type="Proteomes" id="UP000010478"/>
    </source>
</evidence>
<feature type="compositionally biased region" description="Low complexity" evidence="1">
    <location>
        <begin position="181"/>
        <end position="191"/>
    </location>
</feature>
<dbReference type="OrthoDB" id="505288at2"/>
<keyword evidence="3" id="KW-1185">Reference proteome</keyword>
<proteinExistence type="predicted"/>
<reference evidence="2 3" key="1">
    <citation type="submission" date="2012-05" db="EMBL/GenBank/DDBJ databases">
        <title>Finished plasmid 2 of genome of Oscillatoria sp. PCC 7112.</title>
        <authorList>
            <consortium name="US DOE Joint Genome Institute"/>
            <person name="Gugger M."/>
            <person name="Coursin T."/>
            <person name="Rippka R."/>
            <person name="Tandeau De Marsac N."/>
            <person name="Huntemann M."/>
            <person name="Wei C.-L."/>
            <person name="Han J."/>
            <person name="Detter J.C."/>
            <person name="Han C."/>
            <person name="Tapia R."/>
            <person name="Davenport K."/>
            <person name="Daligault H."/>
            <person name="Erkkila T."/>
            <person name="Gu W."/>
            <person name="Munk A.C.C."/>
            <person name="Teshima H."/>
            <person name="Xu Y."/>
            <person name="Chain P."/>
            <person name="Chen A."/>
            <person name="Krypides N."/>
            <person name="Mavromatis K."/>
            <person name="Markowitz V."/>
            <person name="Szeto E."/>
            <person name="Ivanova N."/>
            <person name="Mikhailova N."/>
            <person name="Ovchinnikova G."/>
            <person name="Pagani I."/>
            <person name="Pati A."/>
            <person name="Goodwin L."/>
            <person name="Peters L."/>
            <person name="Pitluck S."/>
            <person name="Woyke T."/>
            <person name="Kerfeld C."/>
        </authorList>
    </citation>
    <scope>NUCLEOTIDE SEQUENCE [LARGE SCALE GENOMIC DNA]</scope>
    <source>
        <strain evidence="2 3">PCC 7112</strain>
        <plasmid evidence="2 3">pOSC7112.02</plasmid>
    </source>
</reference>
<name>K9VU15_9CYAN</name>
<evidence type="ECO:0000313" key="2">
    <source>
        <dbReference type="EMBL" id="AFZ10710.1"/>
    </source>
</evidence>
<feature type="compositionally biased region" description="Polar residues" evidence="1">
    <location>
        <begin position="192"/>
        <end position="226"/>
    </location>
</feature>
<dbReference type="AlphaFoldDB" id="K9VU15"/>
<dbReference type="HOGENOM" id="CLU_833772_0_0_3"/>
<geneLocation type="plasmid" evidence="2 3">
    <name>pOSC7112.02</name>
</geneLocation>
<dbReference type="KEGG" id="oni:Osc7112_6580"/>